<evidence type="ECO:0000313" key="2">
    <source>
        <dbReference type="Proteomes" id="UP001341840"/>
    </source>
</evidence>
<dbReference type="InterPro" id="IPR036812">
    <property type="entry name" value="NAD(P)_OxRdtase_dom_sf"/>
</dbReference>
<keyword evidence="2" id="KW-1185">Reference proteome</keyword>
<comment type="caution">
    <text evidence="1">The sequence shown here is derived from an EMBL/GenBank/DDBJ whole genome shotgun (WGS) entry which is preliminary data.</text>
</comment>
<reference evidence="1 2" key="1">
    <citation type="journal article" date="2023" name="Plants (Basel)">
        <title>Bridging the Gap: Combining Genomics and Transcriptomics Approaches to Understand Stylosanthes scabra, an Orphan Legume from the Brazilian Caatinga.</title>
        <authorList>
            <person name="Ferreira-Neto J.R.C."/>
            <person name="da Silva M.D."/>
            <person name="Binneck E."/>
            <person name="de Melo N.F."/>
            <person name="da Silva R.H."/>
            <person name="de Melo A.L.T.M."/>
            <person name="Pandolfi V."/>
            <person name="Bustamante F.O."/>
            <person name="Brasileiro-Vidal A.C."/>
            <person name="Benko-Iseppon A.M."/>
        </authorList>
    </citation>
    <scope>NUCLEOTIDE SEQUENCE [LARGE SCALE GENOMIC DNA]</scope>
    <source>
        <tissue evidence="1">Leaves</tissue>
    </source>
</reference>
<protein>
    <submittedName>
        <fullName evidence="1">Uncharacterized protein</fullName>
    </submittedName>
</protein>
<dbReference type="EMBL" id="JASCZI010272085">
    <property type="protein sequence ID" value="MED6220011.1"/>
    <property type="molecule type" value="Genomic_DNA"/>
</dbReference>
<accession>A0ABU6ZDI0</accession>
<dbReference type="Gene3D" id="3.20.20.100">
    <property type="entry name" value="NADP-dependent oxidoreductase domain"/>
    <property type="match status" value="1"/>
</dbReference>
<gene>
    <name evidence="1" type="ORF">PIB30_041024</name>
</gene>
<proteinExistence type="predicted"/>
<dbReference type="Proteomes" id="UP001341840">
    <property type="component" value="Unassembled WGS sequence"/>
</dbReference>
<sequence>MAEEIRFFELNTGAKIPSVALGTFQPEILGLWPKQLLLLSRLDTDIDCASSYRNQAEIGSALKRLFDEGVVKREEVHRS</sequence>
<organism evidence="1 2">
    <name type="scientific">Stylosanthes scabra</name>
    <dbReference type="NCBI Taxonomy" id="79078"/>
    <lineage>
        <taxon>Eukaryota</taxon>
        <taxon>Viridiplantae</taxon>
        <taxon>Streptophyta</taxon>
        <taxon>Embryophyta</taxon>
        <taxon>Tracheophyta</taxon>
        <taxon>Spermatophyta</taxon>
        <taxon>Magnoliopsida</taxon>
        <taxon>eudicotyledons</taxon>
        <taxon>Gunneridae</taxon>
        <taxon>Pentapetalae</taxon>
        <taxon>rosids</taxon>
        <taxon>fabids</taxon>
        <taxon>Fabales</taxon>
        <taxon>Fabaceae</taxon>
        <taxon>Papilionoideae</taxon>
        <taxon>50 kb inversion clade</taxon>
        <taxon>dalbergioids sensu lato</taxon>
        <taxon>Dalbergieae</taxon>
        <taxon>Pterocarpus clade</taxon>
        <taxon>Stylosanthes</taxon>
    </lineage>
</organism>
<evidence type="ECO:0000313" key="1">
    <source>
        <dbReference type="EMBL" id="MED6220011.1"/>
    </source>
</evidence>
<name>A0ABU6ZDI0_9FABA</name>
<dbReference type="SUPFAM" id="SSF51430">
    <property type="entry name" value="NAD(P)-linked oxidoreductase"/>
    <property type="match status" value="1"/>
</dbReference>